<dbReference type="InterPro" id="IPR015424">
    <property type="entry name" value="PyrdxlP-dep_Trfase"/>
</dbReference>
<evidence type="ECO:0000256" key="5">
    <source>
        <dbReference type="ARBA" id="ARBA00022898"/>
    </source>
</evidence>
<keyword evidence="4" id="KW-0808">Transferase</keyword>
<dbReference type="InParanoid" id="A0A2I4AK72"/>
<dbReference type="Proteomes" id="UP000192220">
    <property type="component" value="Unplaced"/>
</dbReference>
<dbReference type="KEGG" id="alim:106511675"/>
<dbReference type="OrthoDB" id="1732682at2759"/>
<comment type="subunit">
    <text evidence="2">Homodimer.</text>
</comment>
<dbReference type="GO" id="GO:0042853">
    <property type="term" value="P:L-alanine catabolic process"/>
    <property type="evidence" value="ECO:0007669"/>
    <property type="project" value="UniProtKB-UniPathway"/>
</dbReference>
<dbReference type="Gene3D" id="3.40.640.10">
    <property type="entry name" value="Type I PLP-dependent aspartate aminotransferase-like (Major domain)"/>
    <property type="match status" value="1"/>
</dbReference>
<feature type="domain" description="Aminotransferase class I/classII large" evidence="10">
    <location>
        <begin position="29"/>
        <end position="313"/>
    </location>
</feature>
<evidence type="ECO:0000256" key="9">
    <source>
        <dbReference type="ARBA" id="ARBA00047412"/>
    </source>
</evidence>
<protein>
    <recommendedName>
        <fullName evidence="8">alanine transaminase</fullName>
        <ecNumber evidence="8">2.6.1.2</ecNumber>
    </recommendedName>
</protein>
<evidence type="ECO:0000256" key="8">
    <source>
        <dbReference type="ARBA" id="ARBA00026106"/>
    </source>
</evidence>
<dbReference type="GO" id="GO:0004021">
    <property type="term" value="F:L-alanine:2-oxoglutarate aminotransferase activity"/>
    <property type="evidence" value="ECO:0007669"/>
    <property type="project" value="UniProtKB-EC"/>
</dbReference>
<dbReference type="GO" id="GO:0030170">
    <property type="term" value="F:pyridoxal phosphate binding"/>
    <property type="evidence" value="ECO:0007669"/>
    <property type="project" value="InterPro"/>
</dbReference>
<dbReference type="InterPro" id="IPR004839">
    <property type="entry name" value="Aminotransferase_I/II_large"/>
</dbReference>
<evidence type="ECO:0000256" key="7">
    <source>
        <dbReference type="ARBA" id="ARBA00025785"/>
    </source>
</evidence>
<sequence length="325" mass="35829">MSSGEGPTQTGVLTPLPCPHTLPPLLDEVGVRPVPYRLLEDRGWALDLDQLHGALKTARGVCEPRAIYISNPGNPTGHVQDRKTIQEVIRLASAEGLVLLVDEVFQDSVFGPDQTFVSYKEVLYQMGEPYSDTVELVSIHSISTARMGECGLRGGYMEVINMDPGVVQFLRSMQAPSSPPVLPQLALELMLNPPAPGDPSHKKYTQEILQRHETLTQNARRACEFLNGLPGVSCQPAVAGLFLYPRLSLPAQIVEEAEASGVEADVLICQRFLEEEGVCFGPGCENGQDRENFHVRFNFMTPPDVLEEVLTRLQSFHLRLLDNIC</sequence>
<reference evidence="12" key="1">
    <citation type="submission" date="2025-08" db="UniProtKB">
        <authorList>
            <consortium name="RefSeq"/>
        </authorList>
    </citation>
    <scope>IDENTIFICATION</scope>
</reference>
<evidence type="ECO:0000313" key="11">
    <source>
        <dbReference type="Proteomes" id="UP000192220"/>
    </source>
</evidence>
<evidence type="ECO:0000313" key="12">
    <source>
        <dbReference type="RefSeq" id="XP_013855877.1"/>
    </source>
</evidence>
<comment type="catalytic activity">
    <reaction evidence="9">
        <text>L-alanine + 2-oxoglutarate = pyruvate + L-glutamate</text>
        <dbReference type="Rhea" id="RHEA:19453"/>
        <dbReference type="ChEBI" id="CHEBI:15361"/>
        <dbReference type="ChEBI" id="CHEBI:16810"/>
        <dbReference type="ChEBI" id="CHEBI:29985"/>
        <dbReference type="ChEBI" id="CHEBI:57972"/>
        <dbReference type="EC" id="2.6.1.2"/>
    </reaction>
</comment>
<dbReference type="CDD" id="cd00609">
    <property type="entry name" value="AAT_like"/>
    <property type="match status" value="1"/>
</dbReference>
<dbReference type="STRING" id="52670.A0A2I4AK72"/>
<keyword evidence="3 12" id="KW-0032">Aminotransferase</keyword>
<dbReference type="GeneID" id="106511675"/>
<name>A0A2I4AK72_AUSLI</name>
<dbReference type="SUPFAM" id="SSF53383">
    <property type="entry name" value="PLP-dependent transferases"/>
    <property type="match status" value="1"/>
</dbReference>
<proteinExistence type="inferred from homology"/>
<dbReference type="UniPathway" id="UPA00528">
    <property type="reaction ID" value="UER00586"/>
</dbReference>
<dbReference type="PANTHER" id="PTHR11751">
    <property type="entry name" value="ALANINE AMINOTRANSFERASE"/>
    <property type="match status" value="1"/>
</dbReference>
<dbReference type="EC" id="2.6.1.2" evidence="8"/>
<dbReference type="AlphaFoldDB" id="A0A2I4AK72"/>
<organism evidence="11 12">
    <name type="scientific">Austrofundulus limnaeus</name>
    <name type="common">Annual killifish</name>
    <dbReference type="NCBI Taxonomy" id="52670"/>
    <lineage>
        <taxon>Eukaryota</taxon>
        <taxon>Metazoa</taxon>
        <taxon>Chordata</taxon>
        <taxon>Craniata</taxon>
        <taxon>Vertebrata</taxon>
        <taxon>Euteleostomi</taxon>
        <taxon>Actinopterygii</taxon>
        <taxon>Neopterygii</taxon>
        <taxon>Teleostei</taxon>
        <taxon>Neoteleostei</taxon>
        <taxon>Acanthomorphata</taxon>
        <taxon>Ovalentaria</taxon>
        <taxon>Atherinomorphae</taxon>
        <taxon>Cyprinodontiformes</taxon>
        <taxon>Rivulidae</taxon>
        <taxon>Austrofundulus</taxon>
    </lineage>
</organism>
<evidence type="ECO:0000256" key="3">
    <source>
        <dbReference type="ARBA" id="ARBA00022576"/>
    </source>
</evidence>
<evidence type="ECO:0000256" key="6">
    <source>
        <dbReference type="ARBA" id="ARBA00025708"/>
    </source>
</evidence>
<evidence type="ECO:0000259" key="10">
    <source>
        <dbReference type="Pfam" id="PF00155"/>
    </source>
</evidence>
<gene>
    <name evidence="12" type="primary">LOC106511675</name>
</gene>
<dbReference type="InterPro" id="IPR015422">
    <property type="entry name" value="PyrdxlP-dep_Trfase_small"/>
</dbReference>
<dbReference type="Pfam" id="PF00155">
    <property type="entry name" value="Aminotran_1_2"/>
    <property type="match status" value="1"/>
</dbReference>
<comment type="cofactor">
    <cofactor evidence="1">
        <name>pyridoxal 5'-phosphate</name>
        <dbReference type="ChEBI" id="CHEBI:597326"/>
    </cofactor>
</comment>
<dbReference type="Gene3D" id="3.90.1150.10">
    <property type="entry name" value="Aspartate Aminotransferase, domain 1"/>
    <property type="match status" value="1"/>
</dbReference>
<accession>A0A2I4AK72</accession>
<dbReference type="InterPro" id="IPR015421">
    <property type="entry name" value="PyrdxlP-dep_Trfase_major"/>
</dbReference>
<comment type="pathway">
    <text evidence="6">Amino-acid degradation; L-alanine degradation via transaminase pathway; pyruvate from L-alanine: step 1/1.</text>
</comment>
<keyword evidence="11" id="KW-1185">Reference proteome</keyword>
<dbReference type="InterPro" id="IPR045088">
    <property type="entry name" value="ALAT1/2-like"/>
</dbReference>
<keyword evidence="5" id="KW-0663">Pyridoxal phosphate</keyword>
<evidence type="ECO:0000256" key="4">
    <source>
        <dbReference type="ARBA" id="ARBA00022679"/>
    </source>
</evidence>
<evidence type="ECO:0000256" key="1">
    <source>
        <dbReference type="ARBA" id="ARBA00001933"/>
    </source>
</evidence>
<evidence type="ECO:0000256" key="2">
    <source>
        <dbReference type="ARBA" id="ARBA00011738"/>
    </source>
</evidence>
<dbReference type="FunFam" id="3.40.640.10:FF:000236">
    <property type="entry name" value="Alanine aminotransferase 2"/>
    <property type="match status" value="1"/>
</dbReference>
<comment type="similarity">
    <text evidence="7">Belongs to the class-I pyridoxal-phosphate-dependent aminotransferase family. Alanine aminotransferase subfamily.</text>
</comment>
<dbReference type="RefSeq" id="XP_013855877.1">
    <property type="nucleotide sequence ID" value="XM_014000423.1"/>
</dbReference>
<dbReference type="PANTHER" id="PTHR11751:SF469">
    <property type="entry name" value="ALANINE TRANSAMINASE"/>
    <property type="match status" value="1"/>
</dbReference>